<keyword evidence="2" id="KW-0560">Oxidoreductase</keyword>
<reference evidence="3 4" key="1">
    <citation type="submission" date="2024-03" db="EMBL/GenBank/DDBJ databases">
        <authorList>
            <person name="Brejova B."/>
        </authorList>
    </citation>
    <scope>NUCLEOTIDE SEQUENCE [LARGE SCALE GENOMIC DNA]</scope>
    <source>
        <strain evidence="3 4">CBS 14171</strain>
    </source>
</reference>
<evidence type="ECO:0000256" key="1">
    <source>
        <dbReference type="ARBA" id="ARBA00006484"/>
    </source>
</evidence>
<name>A0ABP0ZWB8_9ASCO</name>
<protein>
    <submittedName>
        <fullName evidence="3">Uncharacterized protein</fullName>
    </submittedName>
</protein>
<accession>A0ABP0ZWB8</accession>
<dbReference type="EMBL" id="OZ022410">
    <property type="protein sequence ID" value="CAK9441411.1"/>
    <property type="molecule type" value="Genomic_DNA"/>
</dbReference>
<dbReference type="Proteomes" id="UP001497383">
    <property type="component" value="Chromosome 6"/>
</dbReference>
<dbReference type="RefSeq" id="XP_066832217.1">
    <property type="nucleotide sequence ID" value="XM_066975593.1"/>
</dbReference>
<dbReference type="GeneID" id="92210475"/>
<dbReference type="PANTHER" id="PTHR24321">
    <property type="entry name" value="DEHYDROGENASES, SHORT CHAIN"/>
    <property type="match status" value="1"/>
</dbReference>
<dbReference type="PRINTS" id="PR00081">
    <property type="entry name" value="GDHRDH"/>
</dbReference>
<evidence type="ECO:0000313" key="3">
    <source>
        <dbReference type="EMBL" id="CAK9441411.1"/>
    </source>
</evidence>
<dbReference type="CDD" id="cd05233">
    <property type="entry name" value="SDR_c"/>
    <property type="match status" value="1"/>
</dbReference>
<comment type="similarity">
    <text evidence="1">Belongs to the short-chain dehydrogenases/reductases (SDR) family.</text>
</comment>
<dbReference type="Gene3D" id="3.40.50.720">
    <property type="entry name" value="NAD(P)-binding Rossmann-like Domain"/>
    <property type="match status" value="1"/>
</dbReference>
<dbReference type="Pfam" id="PF13561">
    <property type="entry name" value="adh_short_C2"/>
    <property type="match status" value="1"/>
</dbReference>
<dbReference type="PRINTS" id="PR00080">
    <property type="entry name" value="SDRFAMILY"/>
</dbReference>
<organism evidence="3 4">
    <name type="scientific">Lodderomyces beijingensis</name>
    <dbReference type="NCBI Taxonomy" id="1775926"/>
    <lineage>
        <taxon>Eukaryota</taxon>
        <taxon>Fungi</taxon>
        <taxon>Dikarya</taxon>
        <taxon>Ascomycota</taxon>
        <taxon>Saccharomycotina</taxon>
        <taxon>Pichiomycetes</taxon>
        <taxon>Debaryomycetaceae</taxon>
        <taxon>Candida/Lodderomyces clade</taxon>
        <taxon>Lodderomyces</taxon>
    </lineage>
</organism>
<dbReference type="SUPFAM" id="SSF51735">
    <property type="entry name" value="NAD(P)-binding Rossmann-fold domains"/>
    <property type="match status" value="1"/>
</dbReference>
<dbReference type="InterPro" id="IPR036291">
    <property type="entry name" value="NAD(P)-bd_dom_sf"/>
</dbReference>
<dbReference type="InterPro" id="IPR002347">
    <property type="entry name" value="SDR_fam"/>
</dbReference>
<gene>
    <name evidence="3" type="ORF">LODBEIA_P52790</name>
</gene>
<evidence type="ECO:0000313" key="4">
    <source>
        <dbReference type="Proteomes" id="UP001497383"/>
    </source>
</evidence>
<evidence type="ECO:0000256" key="2">
    <source>
        <dbReference type="ARBA" id="ARBA00023002"/>
    </source>
</evidence>
<keyword evidence="4" id="KW-1185">Reference proteome</keyword>
<dbReference type="PANTHER" id="PTHR24321:SF8">
    <property type="entry name" value="ESTRADIOL 17-BETA-DEHYDROGENASE 8-RELATED"/>
    <property type="match status" value="1"/>
</dbReference>
<proteinExistence type="inferred from homology"/>
<sequence>MSYNFANKVAVVTGGLSGIGLATSVALLRNGAKVIVGDLLHAEDIDPIMNNIHKKVPGHSHNLKFLRTDIGTYQDNVNLIDFAFDEFKELDYVVANASMINTTALGADETIEQFNEVVKVNLAGTFALNKLALNYWAEFNKLGSIVNVGSIIAQSAIPGLTNLCAAKGGIHAMTRTLALEYAPLGIRINEVVPGYVNTPLLKLFLGIREIDELIDKHPLGRIGEPEEIANAILFLLSDQANFITGSSLVVDGGYTVQ</sequence>